<keyword evidence="2" id="KW-0229">DNA integration</keyword>
<evidence type="ECO:0000256" key="3">
    <source>
        <dbReference type="ARBA" id="ARBA00023125"/>
    </source>
</evidence>
<dbReference type="GO" id="GO:0006310">
    <property type="term" value="P:DNA recombination"/>
    <property type="evidence" value="ECO:0007669"/>
    <property type="project" value="UniProtKB-KW"/>
</dbReference>
<dbReference type="InterPro" id="IPR002104">
    <property type="entry name" value="Integrase_catalytic"/>
</dbReference>
<dbReference type="RefSeq" id="WP_179606603.1">
    <property type="nucleotide sequence ID" value="NZ_BAABEH010000001.1"/>
</dbReference>
<dbReference type="GO" id="GO:0003677">
    <property type="term" value="F:DNA binding"/>
    <property type="evidence" value="ECO:0007669"/>
    <property type="project" value="UniProtKB-KW"/>
</dbReference>
<gene>
    <name evidence="6" type="ORF">HNR13_002750</name>
</gene>
<dbReference type="InterPro" id="IPR013762">
    <property type="entry name" value="Integrase-like_cat_sf"/>
</dbReference>
<keyword evidence="3" id="KW-0238">DNA-binding</keyword>
<dbReference type="Gene3D" id="1.10.150.130">
    <property type="match status" value="1"/>
</dbReference>
<dbReference type="SUPFAM" id="SSF56349">
    <property type="entry name" value="DNA breaking-rejoining enzymes"/>
    <property type="match status" value="1"/>
</dbReference>
<evidence type="ECO:0000259" key="5">
    <source>
        <dbReference type="PROSITE" id="PS51898"/>
    </source>
</evidence>
<keyword evidence="4" id="KW-0233">DNA recombination</keyword>
<dbReference type="PANTHER" id="PTHR30629">
    <property type="entry name" value="PROPHAGE INTEGRASE"/>
    <property type="match status" value="1"/>
</dbReference>
<organism evidence="6 7">
    <name type="scientific">Leifsonia shinshuensis</name>
    <dbReference type="NCBI Taxonomy" id="150026"/>
    <lineage>
        <taxon>Bacteria</taxon>
        <taxon>Bacillati</taxon>
        <taxon>Actinomycetota</taxon>
        <taxon>Actinomycetes</taxon>
        <taxon>Micrococcales</taxon>
        <taxon>Microbacteriaceae</taxon>
        <taxon>Leifsonia</taxon>
    </lineage>
</organism>
<dbReference type="InterPro" id="IPR010998">
    <property type="entry name" value="Integrase_recombinase_N"/>
</dbReference>
<evidence type="ECO:0000313" key="7">
    <source>
        <dbReference type="Proteomes" id="UP000578352"/>
    </source>
</evidence>
<comment type="similarity">
    <text evidence="1">Belongs to the 'phage' integrase family.</text>
</comment>
<dbReference type="EMBL" id="JACCFL010000001">
    <property type="protein sequence ID" value="NYJ24463.1"/>
    <property type="molecule type" value="Genomic_DNA"/>
</dbReference>
<evidence type="ECO:0000256" key="4">
    <source>
        <dbReference type="ARBA" id="ARBA00023172"/>
    </source>
</evidence>
<sequence>MDDARAWLLRGAAPRDAAPWWEDALLRPEGRHWTDFFAPTPSPQTVQRHESSLSAHILPAFGDLSVSELSNPRLRKWIKALAKDHLAEARNSRVVLRHVLSKGADEGVCTPSLFDFDGIRLAVPKKKARAITRDELERLRNLVADDRARPRSGPKTRKAHDDVVDAIDLALATSLRISEVLGISSQDLDFDGAEPTLNVTAKVEYVRGSGYGLGPVKTATTERGIVLPRFAAEIVQARIETYGPGLIFRSSRAAGGPISQNNLRRLNIRFSERHEYWG</sequence>
<evidence type="ECO:0000256" key="1">
    <source>
        <dbReference type="ARBA" id="ARBA00008857"/>
    </source>
</evidence>
<evidence type="ECO:0000313" key="6">
    <source>
        <dbReference type="EMBL" id="NYJ24463.1"/>
    </source>
</evidence>
<comment type="caution">
    <text evidence="6">The sequence shown here is derived from an EMBL/GenBank/DDBJ whole genome shotgun (WGS) entry which is preliminary data.</text>
</comment>
<dbReference type="Gene3D" id="1.10.443.10">
    <property type="entry name" value="Intergrase catalytic core"/>
    <property type="match status" value="1"/>
</dbReference>
<name>A0A853CX12_9MICO</name>
<dbReference type="GO" id="GO:0015074">
    <property type="term" value="P:DNA integration"/>
    <property type="evidence" value="ECO:0007669"/>
    <property type="project" value="UniProtKB-KW"/>
</dbReference>
<dbReference type="Proteomes" id="UP000578352">
    <property type="component" value="Unassembled WGS sequence"/>
</dbReference>
<evidence type="ECO:0000256" key="2">
    <source>
        <dbReference type="ARBA" id="ARBA00022908"/>
    </source>
</evidence>
<proteinExistence type="inferred from homology"/>
<dbReference type="AlphaFoldDB" id="A0A853CX12"/>
<dbReference type="InterPro" id="IPR004107">
    <property type="entry name" value="Integrase_SAM-like_N"/>
</dbReference>
<accession>A0A853CX12</accession>
<dbReference type="InterPro" id="IPR050808">
    <property type="entry name" value="Phage_Integrase"/>
</dbReference>
<dbReference type="InterPro" id="IPR011010">
    <property type="entry name" value="DNA_brk_join_enz"/>
</dbReference>
<feature type="domain" description="Tyr recombinase" evidence="5">
    <location>
        <begin position="126"/>
        <end position="278"/>
    </location>
</feature>
<dbReference type="PANTHER" id="PTHR30629:SF2">
    <property type="entry name" value="PROPHAGE INTEGRASE INTS-RELATED"/>
    <property type="match status" value="1"/>
</dbReference>
<dbReference type="Pfam" id="PF14659">
    <property type="entry name" value="Phage_int_SAM_3"/>
    <property type="match status" value="1"/>
</dbReference>
<dbReference type="PROSITE" id="PS51898">
    <property type="entry name" value="TYR_RECOMBINASE"/>
    <property type="match status" value="1"/>
</dbReference>
<protein>
    <submittedName>
        <fullName evidence="6">Integrase</fullName>
    </submittedName>
</protein>
<reference evidence="6 7" key="1">
    <citation type="submission" date="2020-07" db="EMBL/GenBank/DDBJ databases">
        <title>Sequencing the genomes of 1000 actinobacteria strains.</title>
        <authorList>
            <person name="Klenk H.-P."/>
        </authorList>
    </citation>
    <scope>NUCLEOTIDE SEQUENCE [LARGE SCALE GENOMIC DNA]</scope>
    <source>
        <strain evidence="6 7">DSM 15165</strain>
    </source>
</reference>